<feature type="compositionally biased region" description="Pro residues" evidence="7">
    <location>
        <begin position="132"/>
        <end position="141"/>
    </location>
</feature>
<evidence type="ECO:0000256" key="3">
    <source>
        <dbReference type="ARBA" id="ARBA00022679"/>
    </source>
</evidence>
<keyword evidence="4" id="KW-0732">Signal</keyword>
<evidence type="ECO:0000256" key="1">
    <source>
        <dbReference type="ARBA" id="ARBA00004418"/>
    </source>
</evidence>
<keyword evidence="6" id="KW-0016">Alginate biosynthesis</keyword>
<dbReference type="Proteomes" id="UP000533598">
    <property type="component" value="Unassembled WGS sequence"/>
</dbReference>
<evidence type="ECO:0000256" key="7">
    <source>
        <dbReference type="SAM" id="MobiDB-lite"/>
    </source>
</evidence>
<evidence type="ECO:0000256" key="8">
    <source>
        <dbReference type="SAM" id="Phobius"/>
    </source>
</evidence>
<keyword evidence="8" id="KW-1133">Transmembrane helix</keyword>
<dbReference type="UniPathway" id="UPA00286"/>
<comment type="pathway">
    <text evidence="2">Glycan biosynthesis; alginate biosynthesis.</text>
</comment>
<evidence type="ECO:0000256" key="4">
    <source>
        <dbReference type="ARBA" id="ARBA00022729"/>
    </source>
</evidence>
<keyword evidence="8" id="KW-0812">Transmembrane</keyword>
<reference evidence="10 11" key="1">
    <citation type="submission" date="2020-08" db="EMBL/GenBank/DDBJ databases">
        <title>Sequencing the genomes of 1000 actinobacteria strains.</title>
        <authorList>
            <person name="Klenk H.-P."/>
        </authorList>
    </citation>
    <scope>NUCLEOTIDE SEQUENCE [LARGE SCALE GENOMIC DNA]</scope>
    <source>
        <strain evidence="10 11">DSM 44230</strain>
    </source>
</reference>
<accession>A0A7W7C8L5</accession>
<comment type="caution">
    <text evidence="10">The sequence shown here is derived from an EMBL/GenBank/DDBJ whole genome shotgun (WGS) entry which is preliminary data.</text>
</comment>
<dbReference type="GO" id="GO:0042121">
    <property type="term" value="P:alginic acid biosynthetic process"/>
    <property type="evidence" value="ECO:0007669"/>
    <property type="project" value="UniProtKB-UniPathway"/>
</dbReference>
<dbReference type="InterPro" id="IPR031811">
    <property type="entry name" value="ALGX/ALGJ_SGNH-like"/>
</dbReference>
<dbReference type="AlphaFoldDB" id="A0A7W7C8L5"/>
<dbReference type="GO" id="GO:0016740">
    <property type="term" value="F:transferase activity"/>
    <property type="evidence" value="ECO:0007669"/>
    <property type="project" value="UniProtKB-KW"/>
</dbReference>
<evidence type="ECO:0000256" key="2">
    <source>
        <dbReference type="ARBA" id="ARBA00005182"/>
    </source>
</evidence>
<dbReference type="GO" id="GO:0042597">
    <property type="term" value="C:periplasmic space"/>
    <property type="evidence" value="ECO:0007669"/>
    <property type="project" value="UniProtKB-SubCell"/>
</dbReference>
<keyword evidence="11" id="KW-1185">Reference proteome</keyword>
<keyword evidence="8" id="KW-0472">Membrane</keyword>
<feature type="transmembrane region" description="Helical" evidence="8">
    <location>
        <begin position="36"/>
        <end position="55"/>
    </location>
</feature>
<organism evidence="10 11">
    <name type="scientific">Crossiella cryophila</name>
    <dbReference type="NCBI Taxonomy" id="43355"/>
    <lineage>
        <taxon>Bacteria</taxon>
        <taxon>Bacillati</taxon>
        <taxon>Actinomycetota</taxon>
        <taxon>Actinomycetes</taxon>
        <taxon>Pseudonocardiales</taxon>
        <taxon>Pseudonocardiaceae</taxon>
        <taxon>Crossiella</taxon>
    </lineage>
</organism>
<feature type="domain" description="AlgX/AlgJ SGNH hydrolase-like" evidence="9">
    <location>
        <begin position="156"/>
        <end position="288"/>
    </location>
</feature>
<evidence type="ECO:0000256" key="6">
    <source>
        <dbReference type="ARBA" id="ARBA00022841"/>
    </source>
</evidence>
<comment type="subcellular location">
    <subcellularLocation>
        <location evidence="1">Periplasm</location>
    </subcellularLocation>
</comment>
<evidence type="ECO:0000259" key="9">
    <source>
        <dbReference type="Pfam" id="PF16822"/>
    </source>
</evidence>
<protein>
    <recommendedName>
        <fullName evidence="9">AlgX/AlgJ SGNH hydrolase-like domain-containing protein</fullName>
    </recommendedName>
</protein>
<proteinExistence type="predicted"/>
<evidence type="ECO:0000313" key="10">
    <source>
        <dbReference type="EMBL" id="MBB4675361.1"/>
    </source>
</evidence>
<sequence length="443" mass="48558">MSVQDNPQHRLPGVHEALLPREHALHRPRHGHRQRTALTTAGIFFLTPLLVWVLGARPEAFENRPLAEFPSLGDGWGFFTGLSQWATDHLVFRQDAVRAADGISEGLFGESAPLDRGQQQGPVPGNQTSSPQPQPNAPDQPVPVDQQTVLPGFTKVIQGKDDWLYFGLDMQAKCVPDKPLDEVLLRLRKLRAVVESSGRAFILMIPPDKSTMEPGYLPEAYGGKDCANAAGTAFWNRFSVEPGVLDLRPILNETKQRLGRPVYHKDDTHWSDEGAVSAVRSLSERLNPGVTKPWSISLGVPYSGPGDLALMSGKRGKVAGFRYEIRPDGAEDRVKSLDSKFTEPERVTSKEIPGVVGGQVMIFGDSFLESTGRYLHAALANFTAYHYGHAVKDPARSGRLAANNDVVVFEAVERNLTSGTAGFLSNEFIDAFGKELAAKPRPR</sequence>
<evidence type="ECO:0000313" key="11">
    <source>
        <dbReference type="Proteomes" id="UP000533598"/>
    </source>
</evidence>
<dbReference type="Pfam" id="PF16822">
    <property type="entry name" value="ALGX"/>
    <property type="match status" value="1"/>
</dbReference>
<dbReference type="EMBL" id="JACHMH010000001">
    <property type="protein sequence ID" value="MBB4675361.1"/>
    <property type="molecule type" value="Genomic_DNA"/>
</dbReference>
<evidence type="ECO:0000256" key="5">
    <source>
        <dbReference type="ARBA" id="ARBA00022764"/>
    </source>
</evidence>
<keyword evidence="5" id="KW-0574">Periplasm</keyword>
<name>A0A7W7C8L5_9PSEU</name>
<gene>
    <name evidence="10" type="ORF">HNR67_001479</name>
</gene>
<keyword evidence="3" id="KW-0808">Transferase</keyword>
<feature type="region of interest" description="Disordered" evidence="7">
    <location>
        <begin position="108"/>
        <end position="145"/>
    </location>
</feature>
<dbReference type="RefSeq" id="WP_185001342.1">
    <property type="nucleotide sequence ID" value="NZ_BAAAUI010000006.1"/>
</dbReference>
<feature type="compositionally biased region" description="Polar residues" evidence="7">
    <location>
        <begin position="117"/>
        <end position="131"/>
    </location>
</feature>